<dbReference type="Pfam" id="PF13392">
    <property type="entry name" value="HNH_3"/>
    <property type="match status" value="1"/>
</dbReference>
<dbReference type="SUPFAM" id="SSF54060">
    <property type="entry name" value="His-Me finger endonucleases"/>
    <property type="match status" value="1"/>
</dbReference>
<keyword evidence="2" id="KW-0255">Endonuclease</keyword>
<organism evidence="2 3">
    <name type="scientific">[Empedobacter] haloabium</name>
    <dbReference type="NCBI Taxonomy" id="592317"/>
    <lineage>
        <taxon>Bacteria</taxon>
        <taxon>Pseudomonadati</taxon>
        <taxon>Pseudomonadota</taxon>
        <taxon>Betaproteobacteria</taxon>
        <taxon>Burkholderiales</taxon>
        <taxon>Oxalobacteraceae</taxon>
        <taxon>Telluria group</taxon>
        <taxon>Telluria group incertae sedis</taxon>
    </lineage>
</organism>
<evidence type="ECO:0000313" key="3">
    <source>
        <dbReference type="Proteomes" id="UP000321323"/>
    </source>
</evidence>
<name>A0ABZ1USK0_9BURK</name>
<evidence type="ECO:0000313" key="2">
    <source>
        <dbReference type="EMBL" id="WUR15700.1"/>
    </source>
</evidence>
<reference evidence="2 3" key="1">
    <citation type="journal article" date="2019" name="Int. J. Syst. Evol. Microbiol.">
        <title>The Draft Whole-Genome Sequence of the Antibiotic Producer Empedobacter haloabium ATCC 31962 Provides Indications for Its Taxonomic Reclassification.</title>
        <authorList>
            <person name="Miess H."/>
            <person name="Arlt P."/>
            <person name="Apel A.K."/>
            <person name="Weber T."/>
            <person name="Nieselt K."/>
            <person name="Hanssen F."/>
            <person name="Czemmel S."/>
            <person name="Nahnsen S."/>
            <person name="Gross H."/>
        </authorList>
    </citation>
    <scope>NUCLEOTIDE SEQUENCE [LARGE SCALE GENOMIC DNA]</scope>
    <source>
        <strain evidence="2 3">ATCC 31962</strain>
    </source>
</reference>
<accession>A0ABZ1USK0</accession>
<evidence type="ECO:0000259" key="1">
    <source>
        <dbReference type="Pfam" id="PF13392"/>
    </source>
</evidence>
<dbReference type="EMBL" id="CP136508">
    <property type="protein sequence ID" value="WUR15700.1"/>
    <property type="molecule type" value="Genomic_DNA"/>
</dbReference>
<proteinExistence type="predicted"/>
<keyword evidence="2" id="KW-0378">Hydrolase</keyword>
<dbReference type="Gene3D" id="3.90.75.20">
    <property type="match status" value="1"/>
</dbReference>
<gene>
    <name evidence="2" type="ORF">E7V67_011530</name>
</gene>
<protein>
    <submittedName>
        <fullName evidence="2">HNH endonuclease</fullName>
    </submittedName>
</protein>
<dbReference type="GO" id="GO:0004519">
    <property type="term" value="F:endonuclease activity"/>
    <property type="evidence" value="ECO:0007669"/>
    <property type="project" value="UniProtKB-KW"/>
</dbReference>
<keyword evidence="3" id="KW-1185">Reference proteome</keyword>
<sequence length="169" mass="18638">MNDELKAIPGWPGYFATAAGAIYSDRSGEMRAISMWDRNGYLQATLRTRKSGKVQARPQPVHRLVLMAFAGQADDGMHARHLNGNSTDNRIENLAWGTPRQNSADAIAHGTIGPGLLAHHRRLSEEDVQTIRRRVAAGERSPAIAKDYGVSAYYPSRLAYGQRWSHLGS</sequence>
<dbReference type="InterPro" id="IPR003615">
    <property type="entry name" value="HNH_nuc"/>
</dbReference>
<feature type="domain" description="HNH nuclease" evidence="1">
    <location>
        <begin position="61"/>
        <end position="103"/>
    </location>
</feature>
<dbReference type="InterPro" id="IPR044925">
    <property type="entry name" value="His-Me_finger_sf"/>
</dbReference>
<keyword evidence="2" id="KW-0540">Nuclease</keyword>
<dbReference type="Proteomes" id="UP000321323">
    <property type="component" value="Chromosome"/>
</dbReference>